<dbReference type="WBParaSite" id="ACRNAN_Path_602.g2247.t1">
    <property type="protein sequence ID" value="ACRNAN_Path_602.g2247.t1"/>
    <property type="gene ID" value="ACRNAN_Path_602.g2247"/>
</dbReference>
<proteinExistence type="predicted"/>
<feature type="compositionally biased region" description="Basic and acidic residues" evidence="1">
    <location>
        <begin position="163"/>
        <end position="177"/>
    </location>
</feature>
<evidence type="ECO:0000313" key="2">
    <source>
        <dbReference type="Proteomes" id="UP000887540"/>
    </source>
</evidence>
<feature type="region of interest" description="Disordered" evidence="1">
    <location>
        <begin position="160"/>
        <end position="198"/>
    </location>
</feature>
<dbReference type="Proteomes" id="UP000887540">
    <property type="component" value="Unplaced"/>
</dbReference>
<keyword evidence="2" id="KW-1185">Reference proteome</keyword>
<sequence>MDSKRRGSAGPLGRLWEFSSTSIHVWTAKSLTSLNNVFHPGTSERRSQRRHKNEKKHHDDDGDSSSMGAPLHKKHAISCDACNHAATSTTFFVDESIPPRTTYRREEIRYEVEERYWVKSPETRSVNEVSIHAIKPTVSSATSYQHIPRIQMGQRGIRAQHASKSETRLIEIKRPPRAEPAASTSLARDRSPYTSRPRIPGEVIRTYEERYESSEELEEWMRSQPLEVRRLNKHDRLIMKIAG</sequence>
<evidence type="ECO:0000256" key="1">
    <source>
        <dbReference type="SAM" id="MobiDB-lite"/>
    </source>
</evidence>
<feature type="region of interest" description="Disordered" evidence="1">
    <location>
        <begin position="36"/>
        <end position="70"/>
    </location>
</feature>
<name>A0A914CAB2_9BILA</name>
<organism evidence="2 3">
    <name type="scientific">Acrobeloides nanus</name>
    <dbReference type="NCBI Taxonomy" id="290746"/>
    <lineage>
        <taxon>Eukaryota</taxon>
        <taxon>Metazoa</taxon>
        <taxon>Ecdysozoa</taxon>
        <taxon>Nematoda</taxon>
        <taxon>Chromadorea</taxon>
        <taxon>Rhabditida</taxon>
        <taxon>Tylenchina</taxon>
        <taxon>Cephalobomorpha</taxon>
        <taxon>Cephaloboidea</taxon>
        <taxon>Cephalobidae</taxon>
        <taxon>Acrobeloides</taxon>
    </lineage>
</organism>
<evidence type="ECO:0000313" key="3">
    <source>
        <dbReference type="WBParaSite" id="ACRNAN_Path_602.g2247.t1"/>
    </source>
</evidence>
<protein>
    <submittedName>
        <fullName evidence="3">Uncharacterized protein</fullName>
    </submittedName>
</protein>
<accession>A0A914CAB2</accession>
<reference evidence="3" key="1">
    <citation type="submission" date="2022-11" db="UniProtKB">
        <authorList>
            <consortium name="WormBaseParasite"/>
        </authorList>
    </citation>
    <scope>IDENTIFICATION</scope>
</reference>
<dbReference type="AlphaFoldDB" id="A0A914CAB2"/>